<evidence type="ECO:0000313" key="1">
    <source>
        <dbReference type="EMBL" id="GAH05486.1"/>
    </source>
</evidence>
<gene>
    <name evidence="1" type="ORF">S01H4_63696</name>
</gene>
<proteinExistence type="predicted"/>
<dbReference type="AlphaFoldDB" id="X1CBE8"/>
<feature type="non-terminal residue" evidence="1">
    <location>
        <position position="1"/>
    </location>
</feature>
<feature type="non-terminal residue" evidence="1">
    <location>
        <position position="132"/>
    </location>
</feature>
<organism evidence="1">
    <name type="scientific">marine sediment metagenome</name>
    <dbReference type="NCBI Taxonomy" id="412755"/>
    <lineage>
        <taxon>unclassified sequences</taxon>
        <taxon>metagenomes</taxon>
        <taxon>ecological metagenomes</taxon>
    </lineage>
</organism>
<sequence length="132" mass="15001">LNKSIGYETIYQYDGQQRQTLATYPEENSAQYVYDANHNTIQIIQVSKPGSAEPNIVESFTYEPNFNRIETHTDPNDNVTIFSYYPNGKLQQIGQPQIDGNTPQTHFAYNSYGRVETITDAEGTVTKYEYGA</sequence>
<reference evidence="1" key="1">
    <citation type="journal article" date="2014" name="Front. Microbiol.">
        <title>High frequency of phylogenetically diverse reductive dehalogenase-homologous genes in deep subseafloor sedimentary metagenomes.</title>
        <authorList>
            <person name="Kawai M."/>
            <person name="Futagami T."/>
            <person name="Toyoda A."/>
            <person name="Takaki Y."/>
            <person name="Nishi S."/>
            <person name="Hori S."/>
            <person name="Arai W."/>
            <person name="Tsubouchi T."/>
            <person name="Morono Y."/>
            <person name="Uchiyama I."/>
            <person name="Ito T."/>
            <person name="Fujiyama A."/>
            <person name="Inagaki F."/>
            <person name="Takami H."/>
        </authorList>
    </citation>
    <scope>NUCLEOTIDE SEQUENCE</scope>
    <source>
        <strain evidence="1">Expedition CK06-06</strain>
    </source>
</reference>
<dbReference type="SUPFAM" id="SSF50956">
    <property type="entry name" value="Thermostable phytase (3-phytase)"/>
    <property type="match status" value="1"/>
</dbReference>
<dbReference type="EMBL" id="BART01038387">
    <property type="protein sequence ID" value="GAH05486.1"/>
    <property type="molecule type" value="Genomic_DNA"/>
</dbReference>
<name>X1CBE8_9ZZZZ</name>
<dbReference type="Gene3D" id="2.180.10.10">
    <property type="entry name" value="RHS repeat-associated core"/>
    <property type="match status" value="1"/>
</dbReference>
<protein>
    <submittedName>
        <fullName evidence="1">Uncharacterized protein</fullName>
    </submittedName>
</protein>
<accession>X1CBE8</accession>
<comment type="caution">
    <text evidence="1">The sequence shown here is derived from an EMBL/GenBank/DDBJ whole genome shotgun (WGS) entry which is preliminary data.</text>
</comment>